<organism evidence="4 5">
    <name type="scientific">Conoideocrella luteorostrata</name>
    <dbReference type="NCBI Taxonomy" id="1105319"/>
    <lineage>
        <taxon>Eukaryota</taxon>
        <taxon>Fungi</taxon>
        <taxon>Dikarya</taxon>
        <taxon>Ascomycota</taxon>
        <taxon>Pezizomycotina</taxon>
        <taxon>Sordariomycetes</taxon>
        <taxon>Hypocreomycetidae</taxon>
        <taxon>Hypocreales</taxon>
        <taxon>Clavicipitaceae</taxon>
        <taxon>Conoideocrella</taxon>
    </lineage>
</organism>
<gene>
    <name evidence="4" type="ORF">QQS21_012554</name>
</gene>
<keyword evidence="1" id="KW-0539">Nucleus</keyword>
<evidence type="ECO:0000313" key="5">
    <source>
        <dbReference type="Proteomes" id="UP001251528"/>
    </source>
</evidence>
<protein>
    <recommendedName>
        <fullName evidence="3">Zn(2)-C6 fungal-type domain-containing protein</fullName>
    </recommendedName>
</protein>
<dbReference type="GO" id="GO:0000981">
    <property type="term" value="F:DNA-binding transcription factor activity, RNA polymerase II-specific"/>
    <property type="evidence" value="ECO:0007669"/>
    <property type="project" value="InterPro"/>
</dbReference>
<dbReference type="InterPro" id="IPR001138">
    <property type="entry name" value="Zn2Cys6_DnaBD"/>
</dbReference>
<keyword evidence="5" id="KW-1185">Reference proteome</keyword>
<dbReference type="Proteomes" id="UP001251528">
    <property type="component" value="Unassembled WGS sequence"/>
</dbReference>
<feature type="domain" description="Zn(2)-C6 fungal-type" evidence="3">
    <location>
        <begin position="10"/>
        <end position="38"/>
    </location>
</feature>
<accession>A0AAJ0CAY5</accession>
<dbReference type="EMBL" id="JASWJB010000558">
    <property type="protein sequence ID" value="KAK2589764.1"/>
    <property type="molecule type" value="Genomic_DNA"/>
</dbReference>
<feature type="region of interest" description="Disordered" evidence="2">
    <location>
        <begin position="58"/>
        <end position="94"/>
    </location>
</feature>
<dbReference type="PANTHER" id="PTHR38791">
    <property type="entry name" value="ZN(II)2CYS6 TRANSCRIPTION FACTOR (EUROFUNG)-RELATED-RELATED"/>
    <property type="match status" value="1"/>
</dbReference>
<dbReference type="SMART" id="SM00066">
    <property type="entry name" value="GAL4"/>
    <property type="match status" value="1"/>
</dbReference>
<dbReference type="SUPFAM" id="SSF57701">
    <property type="entry name" value="Zn2/Cys6 DNA-binding domain"/>
    <property type="match status" value="1"/>
</dbReference>
<dbReference type="Pfam" id="PF00172">
    <property type="entry name" value="Zn_clus"/>
    <property type="match status" value="1"/>
</dbReference>
<dbReference type="AlphaFoldDB" id="A0AAJ0CAY5"/>
<dbReference type="CDD" id="cd00067">
    <property type="entry name" value="GAL4"/>
    <property type="match status" value="1"/>
</dbReference>
<feature type="compositionally biased region" description="Polar residues" evidence="2">
    <location>
        <begin position="78"/>
        <end position="94"/>
    </location>
</feature>
<proteinExistence type="predicted"/>
<reference evidence="4" key="1">
    <citation type="submission" date="2023-06" db="EMBL/GenBank/DDBJ databases">
        <title>Conoideocrella luteorostrata (Hypocreales: Clavicipitaceae), a potential biocontrol fungus for elongate hemlock scale in United States Christmas tree production areas.</title>
        <authorList>
            <person name="Barrett H."/>
            <person name="Lovett B."/>
            <person name="Macias A.M."/>
            <person name="Stajich J.E."/>
            <person name="Kasson M.T."/>
        </authorList>
    </citation>
    <scope>NUCLEOTIDE SEQUENCE</scope>
    <source>
        <strain evidence="4">ARSEF 14590</strain>
    </source>
</reference>
<dbReference type="Gene3D" id="4.10.240.10">
    <property type="entry name" value="Zn(2)-C6 fungal-type DNA-binding domain"/>
    <property type="match status" value="1"/>
</dbReference>
<evidence type="ECO:0000259" key="3">
    <source>
        <dbReference type="PROSITE" id="PS50048"/>
    </source>
</evidence>
<sequence length="278" mass="31136">MPNTGRPSQDCHLCRQRRVKCDLARPGCQRCVKYGVDCPGYREQHELVFRNANPSSVKRRKKKVAAKEVDRDGGMTLSDGNTSRSSTPISHTSNPAGATFVFDSKSDPWPVSEQTMSSSVTTFPRPMAEHWTNHSVPILLNVYSTLSFLGNIYRMHSRNGPLIWAAHLFSRTYVTNIRYPISVHKESALETQRELGTYLGKTLSAVNGALKEPDGPFRDDVLATVWILASYEVGDTVHKFVRVIRWEPSKLTNNQAVDRLPTSDGASEPMASPYTWPI</sequence>
<name>A0AAJ0CAY5_9HYPO</name>
<evidence type="ECO:0000313" key="4">
    <source>
        <dbReference type="EMBL" id="KAK2589764.1"/>
    </source>
</evidence>
<comment type="caution">
    <text evidence="4">The sequence shown here is derived from an EMBL/GenBank/DDBJ whole genome shotgun (WGS) entry which is preliminary data.</text>
</comment>
<evidence type="ECO:0000256" key="2">
    <source>
        <dbReference type="SAM" id="MobiDB-lite"/>
    </source>
</evidence>
<dbReference type="PROSITE" id="PS50048">
    <property type="entry name" value="ZN2_CY6_FUNGAL_2"/>
    <property type="match status" value="1"/>
</dbReference>
<dbReference type="InterPro" id="IPR053175">
    <property type="entry name" value="DHMBA_Reg_Transcription_Factor"/>
</dbReference>
<evidence type="ECO:0000256" key="1">
    <source>
        <dbReference type="ARBA" id="ARBA00023242"/>
    </source>
</evidence>
<feature type="region of interest" description="Disordered" evidence="2">
    <location>
        <begin position="256"/>
        <end position="278"/>
    </location>
</feature>
<dbReference type="GO" id="GO:0008270">
    <property type="term" value="F:zinc ion binding"/>
    <property type="evidence" value="ECO:0007669"/>
    <property type="project" value="InterPro"/>
</dbReference>
<dbReference type="InterPro" id="IPR036864">
    <property type="entry name" value="Zn2-C6_fun-type_DNA-bd_sf"/>
</dbReference>